<dbReference type="SUPFAM" id="SSF56672">
    <property type="entry name" value="DNA/RNA polymerases"/>
    <property type="match status" value="1"/>
</dbReference>
<evidence type="ECO:0000256" key="2">
    <source>
        <dbReference type="ARBA" id="ARBA00022448"/>
    </source>
</evidence>
<evidence type="ECO:0000313" key="10">
    <source>
        <dbReference type="EMBL" id="RZB95586.1"/>
    </source>
</evidence>
<feature type="transmembrane region" description="Helical" evidence="8">
    <location>
        <begin position="676"/>
        <end position="695"/>
    </location>
</feature>
<dbReference type="InterPro" id="IPR036259">
    <property type="entry name" value="MFS_trans_sf"/>
</dbReference>
<dbReference type="CDD" id="cd17328">
    <property type="entry name" value="MFS_spinster_like"/>
    <property type="match status" value="1"/>
</dbReference>
<protein>
    <submittedName>
        <fullName evidence="10">Putative sphingolipid transporter spinster-like 2</fullName>
    </submittedName>
</protein>
<dbReference type="AlphaFoldDB" id="A0A445JAS6"/>
<evidence type="ECO:0000256" key="8">
    <source>
        <dbReference type="SAM" id="Phobius"/>
    </source>
</evidence>
<feature type="region of interest" description="Disordered" evidence="7">
    <location>
        <begin position="1027"/>
        <end position="1056"/>
    </location>
</feature>
<feature type="transmembrane region" description="Helical" evidence="8">
    <location>
        <begin position="992"/>
        <end position="1014"/>
    </location>
</feature>
<gene>
    <name evidence="10" type="ORF">D0Y65_019787</name>
</gene>
<comment type="similarity">
    <text evidence="6">Belongs to the major facilitator superfamily. Spinster (TC 2.A.1.49) family.</text>
</comment>
<organism evidence="10 11">
    <name type="scientific">Glycine soja</name>
    <name type="common">Wild soybean</name>
    <dbReference type="NCBI Taxonomy" id="3848"/>
    <lineage>
        <taxon>Eukaryota</taxon>
        <taxon>Viridiplantae</taxon>
        <taxon>Streptophyta</taxon>
        <taxon>Embryophyta</taxon>
        <taxon>Tracheophyta</taxon>
        <taxon>Spermatophyta</taxon>
        <taxon>Magnoliopsida</taxon>
        <taxon>eudicotyledons</taxon>
        <taxon>Gunneridae</taxon>
        <taxon>Pentapetalae</taxon>
        <taxon>rosids</taxon>
        <taxon>fabids</taxon>
        <taxon>Fabales</taxon>
        <taxon>Fabaceae</taxon>
        <taxon>Papilionoideae</taxon>
        <taxon>50 kb inversion clade</taxon>
        <taxon>NPAAA clade</taxon>
        <taxon>indigoferoid/millettioid clade</taxon>
        <taxon>Phaseoleae</taxon>
        <taxon>Glycine</taxon>
        <taxon>Glycine subgen. Soja</taxon>
    </lineage>
</organism>
<dbReference type="EMBL" id="QZWG01000008">
    <property type="protein sequence ID" value="RZB95586.1"/>
    <property type="molecule type" value="Genomic_DNA"/>
</dbReference>
<dbReference type="InterPro" id="IPR011701">
    <property type="entry name" value="MFS"/>
</dbReference>
<feature type="transmembrane region" description="Helical" evidence="8">
    <location>
        <begin position="872"/>
        <end position="892"/>
    </location>
</feature>
<evidence type="ECO:0000256" key="3">
    <source>
        <dbReference type="ARBA" id="ARBA00022692"/>
    </source>
</evidence>
<dbReference type="PANTHER" id="PTHR23505">
    <property type="entry name" value="SPINSTER"/>
    <property type="match status" value="1"/>
</dbReference>
<feature type="compositionally biased region" description="Basic and acidic residues" evidence="7">
    <location>
        <begin position="1"/>
        <end position="11"/>
    </location>
</feature>
<dbReference type="CDD" id="cd01650">
    <property type="entry name" value="RT_nLTR_like"/>
    <property type="match status" value="1"/>
</dbReference>
<dbReference type="GO" id="GO:0022857">
    <property type="term" value="F:transmembrane transporter activity"/>
    <property type="evidence" value="ECO:0007669"/>
    <property type="project" value="InterPro"/>
</dbReference>
<dbReference type="Pfam" id="PF00078">
    <property type="entry name" value="RVT_1"/>
    <property type="match status" value="1"/>
</dbReference>
<dbReference type="PROSITE" id="PS50878">
    <property type="entry name" value="RT_POL"/>
    <property type="match status" value="1"/>
</dbReference>
<evidence type="ECO:0000256" key="1">
    <source>
        <dbReference type="ARBA" id="ARBA00004141"/>
    </source>
</evidence>
<sequence length="1056" mass="119592">MAQQQEHEGKPESSSSQPESSLEPDMGTKSTMIPSTSWFTPKRLLAIFCVINLLNYLDRGAIASNGVNGSQRTCEGVTCKSGTGIQGDFNLNNFEDGVLSSAFMVGLLVASPIFASLAKRERKTRDLDQVKCVKDEEGKVLVHEKDIKERWKAYFHNLFNDGYGYDSSSLDTREEDRNYKYYRRIQKQEVKEALKRMSNGKAVGPDNIPIEVWKTLGDRGLEWLTELFNEIMRGIKLMSHTMKLWERVIERRLRKETQVTENQFGFMPGRSTMEAIYLLMRVMEQYRMAQQDLHLIFIDLEKAYDRVPREILWKALEKKGVRVAYIRAIQDMYDRVSTSVRTQGGESDDFPITIGLHQGSALSPYLFTLILDVLTEQIQEIAPRCMLFADDIVLLGESREELNERLETWRRALETHGFRLSRNKSEYMECKFNKRRRVSNSEVKIGDHIIPQVTRFKYLGSVIQDDGEIEGDVNHRIQAGWMKWRKASGVLCDAKIPIKLKGKFYRTAVRPAILYGTECWAVKSQHENKVGVAEMRMLRWMCGKTRQDKIRNETIRERVGVAPIVEKMVENRLRWFGHVERRPVDSVVRRVDRMERRQTIRGRGRPKKTIREVIKKDLELNDLDRIWTLATLCCGFSFNFWSIAVCRMLVGVGEASFMSLAAPFIDDNAPVSQKTAWLAIFYMCIPAGYAIGYIYGGLVGNHFGWRYAFWVEAILMFPFAILGFFMKPLQLKGAHSSPALISCSSITLFPITKLLVHPGFAPTDSEKALILETVVSEVPDVGVSNGKDEALSLKEEFRDKSSHEASRSKCAILDQFSRFLKDMKELLLDKVFVVNVLGYIAYNFVIGAYSYWGPKAGYSIYNMTNADMMFGGITVVCGILGTLAGGLVLDFMTNTISNAFKLLSLTTFIGGACCFGAFLFKSEYGFLALFAFGELLVFATQGPVNYVCLHCVKPSLRPLSMAMSTVAIHIFGDVPSSPLVGLIQDKINNWRTTALILTTIFFPAAAIWFIGIFLPSVDRFNEDSEHEVSSVERTSTAPLLEEGTAETSASGQSQEC</sequence>
<keyword evidence="4 8" id="KW-1133">Transmembrane helix</keyword>
<name>A0A445JAS6_GLYSO</name>
<dbReference type="Gene3D" id="3.30.70.270">
    <property type="match status" value="1"/>
</dbReference>
<feature type="transmembrane region" description="Helical" evidence="8">
    <location>
        <begin position="707"/>
        <end position="726"/>
    </location>
</feature>
<keyword evidence="11" id="KW-1185">Reference proteome</keyword>
<comment type="caution">
    <text evidence="10">The sequence shown here is derived from an EMBL/GenBank/DDBJ whole genome shotgun (WGS) entry which is preliminary data.</text>
</comment>
<proteinExistence type="inferred from homology"/>
<evidence type="ECO:0000313" key="11">
    <source>
        <dbReference type="Proteomes" id="UP000289340"/>
    </source>
</evidence>
<evidence type="ECO:0000259" key="9">
    <source>
        <dbReference type="PROSITE" id="PS50878"/>
    </source>
</evidence>
<keyword evidence="3 8" id="KW-0812">Transmembrane</keyword>
<dbReference type="PANTHER" id="PTHR23505:SF83">
    <property type="entry name" value="SPHINGOLIPID TRANSPORTER SPINSTER HOMOLOG 2-RELATED"/>
    <property type="match status" value="1"/>
</dbReference>
<evidence type="ECO:0000256" key="5">
    <source>
        <dbReference type="ARBA" id="ARBA00023136"/>
    </source>
</evidence>
<feature type="transmembrane region" description="Helical" evidence="8">
    <location>
        <begin position="926"/>
        <end position="949"/>
    </location>
</feature>
<feature type="compositionally biased region" description="Polar residues" evidence="7">
    <location>
        <begin position="1045"/>
        <end position="1056"/>
    </location>
</feature>
<dbReference type="GO" id="GO:0016020">
    <property type="term" value="C:membrane"/>
    <property type="evidence" value="ECO:0007669"/>
    <property type="project" value="UniProtKB-SubCell"/>
</dbReference>
<feature type="transmembrane region" description="Helical" evidence="8">
    <location>
        <begin position="831"/>
        <end position="852"/>
    </location>
</feature>
<dbReference type="Proteomes" id="UP000289340">
    <property type="component" value="Chromosome 8"/>
</dbReference>
<dbReference type="InterPro" id="IPR043128">
    <property type="entry name" value="Rev_trsase/Diguanyl_cyclase"/>
</dbReference>
<feature type="transmembrane region" description="Helical" evidence="8">
    <location>
        <begin position="626"/>
        <end position="650"/>
    </location>
</feature>
<feature type="domain" description="Reverse transcriptase" evidence="9">
    <location>
        <begin position="197"/>
        <end position="463"/>
    </location>
</feature>
<evidence type="ECO:0000256" key="7">
    <source>
        <dbReference type="SAM" id="MobiDB-lite"/>
    </source>
</evidence>
<feature type="transmembrane region" description="Helical" evidence="8">
    <location>
        <begin position="899"/>
        <end position="920"/>
    </location>
</feature>
<dbReference type="Gene3D" id="1.20.1250.20">
    <property type="entry name" value="MFS general substrate transporter like domains"/>
    <property type="match status" value="1"/>
</dbReference>
<reference evidence="10 11" key="1">
    <citation type="submission" date="2018-09" db="EMBL/GenBank/DDBJ databases">
        <title>A high-quality reference genome of wild soybean provides a powerful tool to mine soybean genomes.</title>
        <authorList>
            <person name="Xie M."/>
            <person name="Chung C.Y.L."/>
            <person name="Li M.-W."/>
            <person name="Wong F.-L."/>
            <person name="Chan T.-F."/>
            <person name="Lam H.-M."/>
        </authorList>
    </citation>
    <scope>NUCLEOTIDE SEQUENCE [LARGE SCALE GENOMIC DNA]</scope>
    <source>
        <strain evidence="11">cv. W05</strain>
        <tissue evidence="10">Hypocotyl of etiolated seedlings</tissue>
    </source>
</reference>
<dbReference type="InterPro" id="IPR000477">
    <property type="entry name" value="RT_dom"/>
</dbReference>
<evidence type="ECO:0000256" key="4">
    <source>
        <dbReference type="ARBA" id="ARBA00022989"/>
    </source>
</evidence>
<keyword evidence="2" id="KW-0813">Transport</keyword>
<comment type="subcellular location">
    <subcellularLocation>
        <location evidence="1">Membrane</location>
        <topology evidence="1">Multi-pass membrane protein</topology>
    </subcellularLocation>
</comment>
<dbReference type="SUPFAM" id="SSF103473">
    <property type="entry name" value="MFS general substrate transporter"/>
    <property type="match status" value="1"/>
</dbReference>
<evidence type="ECO:0000256" key="6">
    <source>
        <dbReference type="ARBA" id="ARBA00024338"/>
    </source>
</evidence>
<dbReference type="Pfam" id="PF07690">
    <property type="entry name" value="MFS_1"/>
    <property type="match status" value="1"/>
</dbReference>
<feature type="compositionally biased region" description="Low complexity" evidence="7">
    <location>
        <begin position="12"/>
        <end position="24"/>
    </location>
</feature>
<accession>A0A445JAS6</accession>
<feature type="region of interest" description="Disordered" evidence="7">
    <location>
        <begin position="1"/>
        <end position="29"/>
    </location>
</feature>
<dbReference type="InterPro" id="IPR044770">
    <property type="entry name" value="MFS_spinster-like"/>
</dbReference>
<dbReference type="InterPro" id="IPR043502">
    <property type="entry name" value="DNA/RNA_pol_sf"/>
</dbReference>
<keyword evidence="5 8" id="KW-0472">Membrane</keyword>